<accession>A0A7W5DXF5</accession>
<name>A0A7W5DXF5_9BACT</name>
<keyword evidence="2" id="KW-0732">Signal</keyword>
<keyword evidence="1" id="KW-0472">Membrane</keyword>
<evidence type="ECO:0008006" key="5">
    <source>
        <dbReference type="Google" id="ProtNLM"/>
    </source>
</evidence>
<dbReference type="EMBL" id="JACHXU010000006">
    <property type="protein sequence ID" value="MBB3206325.1"/>
    <property type="molecule type" value="Genomic_DNA"/>
</dbReference>
<protein>
    <recommendedName>
        <fullName evidence="5">Protein BatD</fullName>
    </recommendedName>
</protein>
<feature type="chain" id="PRO_5030508173" description="Protein BatD" evidence="2">
    <location>
        <begin position="25"/>
        <end position="345"/>
    </location>
</feature>
<evidence type="ECO:0000313" key="3">
    <source>
        <dbReference type="EMBL" id="MBB3206325.1"/>
    </source>
</evidence>
<keyword evidence="1" id="KW-0812">Transmembrane</keyword>
<sequence length="345" mass="37655">MTVQKTLACALMLGIVLSANGLSAEDQSSDTGDSANQIVVPRDDVTELNAPRVIVSKKRVAIAEPFMMRIEVVAPAGSQVRFQSMEQTLGAFNVLNVTDTPDVPVQTADSDDRLWVRTIDLETLQFGTQTIPSIEVMVQASDDGAEERTRNSEPVAIEVVSVLDPEEQTKPDVFRDIEGEISLQDESSSASGFGTLWWSALAVVAGVLGGVAVVWSRRRDRSMRWCRKQLNELKDRSLNAPTEYVDAADSLKRVLQVSVVGASGMSAPAISGTRLIEMLSEQGYGETELESLRLAFVGADRLKFDSRRDQNVPDEVVDAFRDAVDDAVRRVATRREPSSPAKENA</sequence>
<comment type="caution">
    <text evidence="3">The sequence shown here is derived from an EMBL/GenBank/DDBJ whole genome shotgun (WGS) entry which is preliminary data.</text>
</comment>
<keyword evidence="1" id="KW-1133">Transmembrane helix</keyword>
<dbReference type="Proteomes" id="UP000536179">
    <property type="component" value="Unassembled WGS sequence"/>
</dbReference>
<keyword evidence="4" id="KW-1185">Reference proteome</keyword>
<reference evidence="3 4" key="1">
    <citation type="submission" date="2020-08" db="EMBL/GenBank/DDBJ databases">
        <title>Genomic Encyclopedia of Type Strains, Phase III (KMG-III): the genomes of soil and plant-associated and newly described type strains.</title>
        <authorList>
            <person name="Whitman W."/>
        </authorList>
    </citation>
    <scope>NUCLEOTIDE SEQUENCE [LARGE SCALE GENOMIC DNA]</scope>
    <source>
        <strain evidence="3 4">CECT 8075</strain>
    </source>
</reference>
<feature type="signal peptide" evidence="2">
    <location>
        <begin position="1"/>
        <end position="24"/>
    </location>
</feature>
<organism evidence="3 4">
    <name type="scientific">Aporhodopirellula rubra</name>
    <dbReference type="NCBI Taxonomy" id="980271"/>
    <lineage>
        <taxon>Bacteria</taxon>
        <taxon>Pseudomonadati</taxon>
        <taxon>Planctomycetota</taxon>
        <taxon>Planctomycetia</taxon>
        <taxon>Pirellulales</taxon>
        <taxon>Pirellulaceae</taxon>
        <taxon>Aporhodopirellula</taxon>
    </lineage>
</organism>
<dbReference type="AlphaFoldDB" id="A0A7W5DXF5"/>
<evidence type="ECO:0000256" key="1">
    <source>
        <dbReference type="SAM" id="Phobius"/>
    </source>
</evidence>
<evidence type="ECO:0000256" key="2">
    <source>
        <dbReference type="SAM" id="SignalP"/>
    </source>
</evidence>
<evidence type="ECO:0000313" key="4">
    <source>
        <dbReference type="Proteomes" id="UP000536179"/>
    </source>
</evidence>
<gene>
    <name evidence="3" type="ORF">FHS27_002134</name>
</gene>
<dbReference type="RefSeq" id="WP_184304743.1">
    <property type="nucleotide sequence ID" value="NZ_JACHXU010000006.1"/>
</dbReference>
<proteinExistence type="predicted"/>
<feature type="transmembrane region" description="Helical" evidence="1">
    <location>
        <begin position="196"/>
        <end position="215"/>
    </location>
</feature>